<dbReference type="AlphaFoldDB" id="A0A284S2V5"/>
<evidence type="ECO:0000313" key="1">
    <source>
        <dbReference type="EMBL" id="SJL15343.1"/>
    </source>
</evidence>
<evidence type="ECO:0000313" key="2">
    <source>
        <dbReference type="Proteomes" id="UP000219338"/>
    </source>
</evidence>
<reference evidence="2" key="1">
    <citation type="journal article" date="2017" name="Nat. Ecol. Evol.">
        <title>Genome expansion and lineage-specific genetic innovations in the forest pathogenic fungi Armillaria.</title>
        <authorList>
            <person name="Sipos G."/>
            <person name="Prasanna A.N."/>
            <person name="Walter M.C."/>
            <person name="O'Connor E."/>
            <person name="Balint B."/>
            <person name="Krizsan K."/>
            <person name="Kiss B."/>
            <person name="Hess J."/>
            <person name="Varga T."/>
            <person name="Slot J."/>
            <person name="Riley R."/>
            <person name="Boka B."/>
            <person name="Rigling D."/>
            <person name="Barry K."/>
            <person name="Lee J."/>
            <person name="Mihaltcheva S."/>
            <person name="LaButti K."/>
            <person name="Lipzen A."/>
            <person name="Waldron R."/>
            <person name="Moloney N.M."/>
            <person name="Sperisen C."/>
            <person name="Kredics L."/>
            <person name="Vagvoelgyi C."/>
            <person name="Patrignani A."/>
            <person name="Fitzpatrick D."/>
            <person name="Nagy I."/>
            <person name="Doyle S."/>
            <person name="Anderson J.B."/>
            <person name="Grigoriev I.V."/>
            <person name="Gueldener U."/>
            <person name="Muensterkoetter M."/>
            <person name="Nagy L.G."/>
        </authorList>
    </citation>
    <scope>NUCLEOTIDE SEQUENCE [LARGE SCALE GENOMIC DNA]</scope>
    <source>
        <strain evidence="2">C18/9</strain>
    </source>
</reference>
<dbReference type="EMBL" id="FUEG01000028">
    <property type="protein sequence ID" value="SJL15343.1"/>
    <property type="molecule type" value="Genomic_DNA"/>
</dbReference>
<proteinExistence type="predicted"/>
<organism evidence="1 2">
    <name type="scientific">Armillaria ostoyae</name>
    <name type="common">Armillaria root rot fungus</name>
    <dbReference type="NCBI Taxonomy" id="47428"/>
    <lineage>
        <taxon>Eukaryota</taxon>
        <taxon>Fungi</taxon>
        <taxon>Dikarya</taxon>
        <taxon>Basidiomycota</taxon>
        <taxon>Agaricomycotina</taxon>
        <taxon>Agaricomycetes</taxon>
        <taxon>Agaricomycetidae</taxon>
        <taxon>Agaricales</taxon>
        <taxon>Marasmiineae</taxon>
        <taxon>Physalacriaceae</taxon>
        <taxon>Armillaria</taxon>
    </lineage>
</organism>
<protein>
    <submittedName>
        <fullName evidence="1">Uncharacterized protein</fullName>
    </submittedName>
</protein>
<sequence length="114" mass="12381">MVLSQSVTRPNALEDFVLEELSGLQRGQSSRLYLCFLLNHLQFGETTGDATLATLFNFLPTLLPAVLVISRGISRCFLNLRFIGTSPLGIKVLGLHSGIGGVPFPAMRINTSYA</sequence>
<keyword evidence="2" id="KW-1185">Reference proteome</keyword>
<gene>
    <name evidence="1" type="ORF">ARMOST_18836</name>
</gene>
<dbReference type="Proteomes" id="UP000219338">
    <property type="component" value="Unassembled WGS sequence"/>
</dbReference>
<name>A0A284S2V5_ARMOS</name>
<accession>A0A284S2V5</accession>